<gene>
    <name evidence="9" type="ORF">FHS50_000390</name>
</gene>
<dbReference type="RefSeq" id="WP_183932720.1">
    <property type="nucleotide sequence ID" value="NZ_JACICF010000001.1"/>
</dbReference>
<dbReference type="SUPFAM" id="SSF55620">
    <property type="entry name" value="Tetrahydrobiopterin biosynthesis enzymes-like"/>
    <property type="match status" value="1"/>
</dbReference>
<dbReference type="AlphaFoldDB" id="A0A839Z006"/>
<comment type="pathway">
    <text evidence="2">Cofactor biosynthesis; tetrahydrofolate biosynthesis; 2-amino-4-hydroxy-6-hydroxymethyl-7,8-dihydropteridine diphosphate from 7,8-dihydroneopterin triphosphate: step 3/4.</text>
</comment>
<organism evidence="9 10">
    <name type="scientific">Sphingomicrobium lutaoense</name>
    <dbReference type="NCBI Taxonomy" id="515949"/>
    <lineage>
        <taxon>Bacteria</taxon>
        <taxon>Pseudomonadati</taxon>
        <taxon>Pseudomonadota</taxon>
        <taxon>Alphaproteobacteria</taxon>
        <taxon>Sphingomonadales</taxon>
        <taxon>Sphingomonadaceae</taxon>
        <taxon>Sphingomicrobium</taxon>
    </lineage>
</organism>
<dbReference type="Pfam" id="PF02152">
    <property type="entry name" value="FolB"/>
    <property type="match status" value="1"/>
</dbReference>
<accession>A0A839Z006</accession>
<dbReference type="InterPro" id="IPR043133">
    <property type="entry name" value="GTP-CH-I_C/QueF"/>
</dbReference>
<dbReference type="EC" id="4.1.2.25" evidence="4"/>
<dbReference type="NCBIfam" id="TIGR00526">
    <property type="entry name" value="folB_dom"/>
    <property type="match status" value="1"/>
</dbReference>
<protein>
    <recommendedName>
        <fullName evidence="4">dihydroneopterin aldolase</fullName>
        <ecNumber evidence="4">4.1.2.25</ecNumber>
    </recommendedName>
    <alternativeName>
        <fullName evidence="7">7,8-dihydroneopterin aldolase</fullName>
    </alternativeName>
</protein>
<evidence type="ECO:0000256" key="4">
    <source>
        <dbReference type="ARBA" id="ARBA00013043"/>
    </source>
</evidence>
<sequence length="127" mass="14709">MTLDGLPRLEPRRRRILLENLEVRADIGFHDFEIGSPQRLLISVEILLDEGTDPTRDEKEDAWNYDFVREEILAVVESRRFNLQETLVRSIFERIGSVKGVKSLRVRSMKPDIYDDADGVGIEYSSD</sequence>
<comment type="similarity">
    <text evidence="3">Belongs to the DHNA family.</text>
</comment>
<comment type="catalytic activity">
    <reaction evidence="1">
        <text>7,8-dihydroneopterin = 6-hydroxymethyl-7,8-dihydropterin + glycolaldehyde</text>
        <dbReference type="Rhea" id="RHEA:10540"/>
        <dbReference type="ChEBI" id="CHEBI:17001"/>
        <dbReference type="ChEBI" id="CHEBI:17071"/>
        <dbReference type="ChEBI" id="CHEBI:44841"/>
        <dbReference type="EC" id="4.1.2.25"/>
    </reaction>
</comment>
<dbReference type="PANTHER" id="PTHR42844">
    <property type="entry name" value="DIHYDRONEOPTERIN ALDOLASE 1-RELATED"/>
    <property type="match status" value="1"/>
</dbReference>
<keyword evidence="5" id="KW-0289">Folate biosynthesis</keyword>
<evidence type="ECO:0000256" key="2">
    <source>
        <dbReference type="ARBA" id="ARBA00005013"/>
    </source>
</evidence>
<evidence type="ECO:0000256" key="3">
    <source>
        <dbReference type="ARBA" id="ARBA00005708"/>
    </source>
</evidence>
<dbReference type="GO" id="GO:0004150">
    <property type="term" value="F:dihydroneopterin aldolase activity"/>
    <property type="evidence" value="ECO:0007669"/>
    <property type="project" value="UniProtKB-EC"/>
</dbReference>
<evidence type="ECO:0000313" key="9">
    <source>
        <dbReference type="EMBL" id="MBB3763367.1"/>
    </source>
</evidence>
<keyword evidence="6 9" id="KW-0456">Lyase</keyword>
<feature type="domain" description="Dihydroneopterin aldolase/epimerase" evidence="8">
    <location>
        <begin position="16"/>
        <end position="126"/>
    </location>
</feature>
<keyword evidence="10" id="KW-1185">Reference proteome</keyword>
<evidence type="ECO:0000256" key="6">
    <source>
        <dbReference type="ARBA" id="ARBA00023239"/>
    </source>
</evidence>
<dbReference type="GO" id="GO:0005737">
    <property type="term" value="C:cytoplasm"/>
    <property type="evidence" value="ECO:0007669"/>
    <property type="project" value="TreeGrafter"/>
</dbReference>
<proteinExistence type="inferred from homology"/>
<evidence type="ECO:0000256" key="5">
    <source>
        <dbReference type="ARBA" id="ARBA00022909"/>
    </source>
</evidence>
<dbReference type="GO" id="GO:0046656">
    <property type="term" value="P:folic acid biosynthetic process"/>
    <property type="evidence" value="ECO:0007669"/>
    <property type="project" value="UniProtKB-KW"/>
</dbReference>
<dbReference type="InterPro" id="IPR006156">
    <property type="entry name" value="Dihydroneopterin_aldolase"/>
</dbReference>
<dbReference type="PANTHER" id="PTHR42844:SF1">
    <property type="entry name" value="DIHYDRONEOPTERIN ALDOLASE 1-RELATED"/>
    <property type="match status" value="1"/>
</dbReference>
<dbReference type="SMART" id="SM00905">
    <property type="entry name" value="FolB"/>
    <property type="match status" value="1"/>
</dbReference>
<name>A0A839Z006_9SPHN</name>
<evidence type="ECO:0000256" key="1">
    <source>
        <dbReference type="ARBA" id="ARBA00001353"/>
    </source>
</evidence>
<evidence type="ECO:0000313" key="10">
    <source>
        <dbReference type="Proteomes" id="UP000578569"/>
    </source>
</evidence>
<dbReference type="InterPro" id="IPR006157">
    <property type="entry name" value="FolB_dom"/>
</dbReference>
<dbReference type="Proteomes" id="UP000578569">
    <property type="component" value="Unassembled WGS sequence"/>
</dbReference>
<comment type="caution">
    <text evidence="9">The sequence shown here is derived from an EMBL/GenBank/DDBJ whole genome shotgun (WGS) entry which is preliminary data.</text>
</comment>
<dbReference type="EMBL" id="JACICF010000001">
    <property type="protein sequence ID" value="MBB3763367.1"/>
    <property type="molecule type" value="Genomic_DNA"/>
</dbReference>
<dbReference type="Gene3D" id="3.30.1130.10">
    <property type="match status" value="1"/>
</dbReference>
<reference evidence="9 10" key="1">
    <citation type="submission" date="2020-08" db="EMBL/GenBank/DDBJ databases">
        <title>Genomic Encyclopedia of Type Strains, Phase IV (KMG-IV): sequencing the most valuable type-strain genomes for metagenomic binning, comparative biology and taxonomic classification.</title>
        <authorList>
            <person name="Goeker M."/>
        </authorList>
    </citation>
    <scope>NUCLEOTIDE SEQUENCE [LARGE SCALE GENOMIC DNA]</scope>
    <source>
        <strain evidence="9 10">DSM 24194</strain>
    </source>
</reference>
<evidence type="ECO:0000256" key="7">
    <source>
        <dbReference type="ARBA" id="ARBA00032903"/>
    </source>
</evidence>
<evidence type="ECO:0000259" key="8">
    <source>
        <dbReference type="SMART" id="SM00905"/>
    </source>
</evidence>